<dbReference type="Pfam" id="PF02771">
    <property type="entry name" value="Acyl-CoA_dh_N"/>
    <property type="match status" value="1"/>
</dbReference>
<dbReference type="Gene3D" id="1.10.540.10">
    <property type="entry name" value="Acyl-CoA dehydrogenase/oxidase, N-terminal domain"/>
    <property type="match status" value="1"/>
</dbReference>
<protein>
    <submittedName>
        <fullName evidence="2">Acyl-CoA dehydrogenase family protein</fullName>
    </submittedName>
</protein>
<dbReference type="RefSeq" id="WP_340358294.1">
    <property type="nucleotide sequence ID" value="NZ_JBBKZU010000007.1"/>
</dbReference>
<comment type="caution">
    <text evidence="2">The sequence shown here is derived from an EMBL/GenBank/DDBJ whole genome shotgun (WGS) entry which is preliminary data.</text>
</comment>
<name>A0ABU8VID0_9BURK</name>
<accession>A0ABU8VID0</accession>
<gene>
    <name evidence="2" type="ORF">WKW77_18390</name>
</gene>
<dbReference type="SUPFAM" id="SSF56645">
    <property type="entry name" value="Acyl-CoA dehydrogenase NM domain-like"/>
    <property type="match status" value="1"/>
</dbReference>
<dbReference type="Proteomes" id="UP001365846">
    <property type="component" value="Unassembled WGS sequence"/>
</dbReference>
<evidence type="ECO:0000259" key="1">
    <source>
        <dbReference type="Pfam" id="PF02771"/>
    </source>
</evidence>
<evidence type="ECO:0000313" key="2">
    <source>
        <dbReference type="EMBL" id="MEJ8813061.1"/>
    </source>
</evidence>
<dbReference type="EMBL" id="JBBKZU010000007">
    <property type="protein sequence ID" value="MEJ8813061.1"/>
    <property type="molecule type" value="Genomic_DNA"/>
</dbReference>
<sequence>MMPARKTRKSATIARENQKETVVSAGLDALRQVVDSGLLRCAVPEALGGNGKSLEHLSQGAIALAERSPQVARILWAQRSAIEALVHSPNIAVREYLLPSLLNGECAGTLPFQLDSCPLLAEEVGNAYRLYGQLDPVANLQWIGFLLIAPIRRAGKSIEWVVLRSEEDRLRVGIDHEGDALYGSRTASVTLDGVFFRMDEWVNGPPMLAAITPVLEALRGDQI</sequence>
<dbReference type="InterPro" id="IPR037069">
    <property type="entry name" value="AcylCoA_DH/ox_N_sf"/>
</dbReference>
<proteinExistence type="predicted"/>
<organism evidence="2 3">
    <name type="scientific">Variovorax ureilyticus</name>
    <dbReference type="NCBI Taxonomy" id="1836198"/>
    <lineage>
        <taxon>Bacteria</taxon>
        <taxon>Pseudomonadati</taxon>
        <taxon>Pseudomonadota</taxon>
        <taxon>Betaproteobacteria</taxon>
        <taxon>Burkholderiales</taxon>
        <taxon>Comamonadaceae</taxon>
        <taxon>Variovorax</taxon>
    </lineage>
</organism>
<dbReference type="InterPro" id="IPR013786">
    <property type="entry name" value="AcylCoA_DH/ox_N"/>
</dbReference>
<reference evidence="2 3" key="1">
    <citation type="submission" date="2024-03" db="EMBL/GenBank/DDBJ databases">
        <title>Novel species of the genus Variovorax.</title>
        <authorList>
            <person name="Liu Q."/>
            <person name="Xin Y.-H."/>
        </authorList>
    </citation>
    <scope>NUCLEOTIDE SEQUENCE [LARGE SCALE GENOMIC DNA]</scope>
    <source>
        <strain evidence="2 3">KACC 18899</strain>
    </source>
</reference>
<dbReference type="InterPro" id="IPR009100">
    <property type="entry name" value="AcylCoA_DH/oxidase_NM_dom_sf"/>
</dbReference>
<evidence type="ECO:0000313" key="3">
    <source>
        <dbReference type="Proteomes" id="UP001365846"/>
    </source>
</evidence>
<feature type="domain" description="Acyl-CoA dehydrogenase/oxidase N-terminal" evidence="1">
    <location>
        <begin position="12"/>
        <end position="105"/>
    </location>
</feature>
<keyword evidence="3" id="KW-1185">Reference proteome</keyword>